<dbReference type="GO" id="GO:0050660">
    <property type="term" value="F:flavin adenine dinucleotide binding"/>
    <property type="evidence" value="ECO:0007669"/>
    <property type="project" value="TreeGrafter"/>
</dbReference>
<evidence type="ECO:0000259" key="2">
    <source>
        <dbReference type="Pfam" id="PF02776"/>
    </source>
</evidence>
<dbReference type="GO" id="GO:0030976">
    <property type="term" value="F:thiamine pyrophosphate binding"/>
    <property type="evidence" value="ECO:0007669"/>
    <property type="project" value="InterPro"/>
</dbReference>
<dbReference type="AlphaFoldDB" id="A0A9Q1KHM5"/>
<evidence type="ECO:0000313" key="4">
    <source>
        <dbReference type="Proteomes" id="UP001153076"/>
    </source>
</evidence>
<dbReference type="InterPro" id="IPR029061">
    <property type="entry name" value="THDP-binding"/>
</dbReference>
<dbReference type="GO" id="GO:0003984">
    <property type="term" value="F:acetolactate synthase activity"/>
    <property type="evidence" value="ECO:0007669"/>
    <property type="project" value="TreeGrafter"/>
</dbReference>
<dbReference type="Pfam" id="PF02776">
    <property type="entry name" value="TPP_enzyme_N"/>
    <property type="match status" value="1"/>
</dbReference>
<dbReference type="GO" id="GO:0009097">
    <property type="term" value="P:isoleucine biosynthetic process"/>
    <property type="evidence" value="ECO:0007669"/>
    <property type="project" value="TreeGrafter"/>
</dbReference>
<dbReference type="CDD" id="cd07035">
    <property type="entry name" value="TPP_PYR_POX_like"/>
    <property type="match status" value="1"/>
</dbReference>
<comment type="caution">
    <text evidence="3">The sequence shown here is derived from an EMBL/GenBank/DDBJ whole genome shotgun (WGS) entry which is preliminary data.</text>
</comment>
<evidence type="ECO:0000256" key="1">
    <source>
        <dbReference type="ARBA" id="ARBA00007812"/>
    </source>
</evidence>
<proteinExistence type="inferred from homology"/>
<keyword evidence="4" id="KW-1185">Reference proteome</keyword>
<accession>A0A9Q1KHM5</accession>
<organism evidence="3 4">
    <name type="scientific">Carnegiea gigantea</name>
    <dbReference type="NCBI Taxonomy" id="171969"/>
    <lineage>
        <taxon>Eukaryota</taxon>
        <taxon>Viridiplantae</taxon>
        <taxon>Streptophyta</taxon>
        <taxon>Embryophyta</taxon>
        <taxon>Tracheophyta</taxon>
        <taxon>Spermatophyta</taxon>
        <taxon>Magnoliopsida</taxon>
        <taxon>eudicotyledons</taxon>
        <taxon>Gunneridae</taxon>
        <taxon>Pentapetalae</taxon>
        <taxon>Caryophyllales</taxon>
        <taxon>Cactineae</taxon>
        <taxon>Cactaceae</taxon>
        <taxon>Cactoideae</taxon>
        <taxon>Echinocereeae</taxon>
        <taxon>Carnegiea</taxon>
    </lineage>
</organism>
<dbReference type="GO" id="GO:0005948">
    <property type="term" value="C:acetolactate synthase complex"/>
    <property type="evidence" value="ECO:0007669"/>
    <property type="project" value="TreeGrafter"/>
</dbReference>
<reference evidence="3" key="1">
    <citation type="submission" date="2022-04" db="EMBL/GenBank/DDBJ databases">
        <title>Carnegiea gigantea Genome sequencing and assembly v2.</title>
        <authorList>
            <person name="Copetti D."/>
            <person name="Sanderson M.J."/>
            <person name="Burquez A."/>
            <person name="Wojciechowski M.F."/>
        </authorList>
    </citation>
    <scope>NUCLEOTIDE SEQUENCE</scope>
    <source>
        <strain evidence="3">SGP5-SGP5p</strain>
        <tissue evidence="3">Aerial part</tissue>
    </source>
</reference>
<dbReference type="OrthoDB" id="1708497at2759"/>
<comment type="similarity">
    <text evidence="1">Belongs to the TPP enzyme family.</text>
</comment>
<dbReference type="PANTHER" id="PTHR18968:SF13">
    <property type="entry name" value="ACETOLACTATE SYNTHASE CATALYTIC SUBUNIT, MITOCHONDRIAL"/>
    <property type="match status" value="1"/>
</dbReference>
<dbReference type="InterPro" id="IPR045229">
    <property type="entry name" value="TPP_enz"/>
</dbReference>
<gene>
    <name evidence="3" type="ORF">Cgig2_030237</name>
</gene>
<dbReference type="Gene3D" id="3.40.50.970">
    <property type="match status" value="1"/>
</dbReference>
<dbReference type="SUPFAM" id="SSF52518">
    <property type="entry name" value="Thiamin diphosphate-binding fold (THDP-binding)"/>
    <property type="match status" value="1"/>
</dbReference>
<sequence>MSKLNSNCHLHLITASPQPLPPPRKAADVFVEALELEECIRIILAHHKQDGVLRAEGYACATGTLGVIIATLSPAATNLVTCLADAMVKWPKNNMGTNAFWEAHIVDITRSITKHTFLLLDPNDIPRVAKEAFLIAQLGRPGPVLIDIPKDI</sequence>
<feature type="domain" description="Thiamine pyrophosphate enzyme N-terminal TPP-binding" evidence="2">
    <location>
        <begin position="30"/>
        <end position="88"/>
    </location>
</feature>
<name>A0A9Q1KHM5_9CARY</name>
<dbReference type="GO" id="GO:0009099">
    <property type="term" value="P:L-valine biosynthetic process"/>
    <property type="evidence" value="ECO:0007669"/>
    <property type="project" value="TreeGrafter"/>
</dbReference>
<evidence type="ECO:0000313" key="3">
    <source>
        <dbReference type="EMBL" id="KAJ8443034.1"/>
    </source>
</evidence>
<dbReference type="EMBL" id="JAKOGI010000128">
    <property type="protein sequence ID" value="KAJ8443034.1"/>
    <property type="molecule type" value="Genomic_DNA"/>
</dbReference>
<dbReference type="PANTHER" id="PTHR18968">
    <property type="entry name" value="THIAMINE PYROPHOSPHATE ENZYMES"/>
    <property type="match status" value="1"/>
</dbReference>
<dbReference type="InterPro" id="IPR012001">
    <property type="entry name" value="Thiamin_PyroP_enz_TPP-bd_dom"/>
</dbReference>
<dbReference type="Proteomes" id="UP001153076">
    <property type="component" value="Unassembled WGS sequence"/>
</dbReference>
<protein>
    <recommendedName>
        <fullName evidence="2">Thiamine pyrophosphate enzyme N-terminal TPP-binding domain-containing protein</fullName>
    </recommendedName>
</protein>